<organism evidence="2">
    <name type="scientific">Timema bartmani</name>
    <dbReference type="NCBI Taxonomy" id="61472"/>
    <lineage>
        <taxon>Eukaryota</taxon>
        <taxon>Metazoa</taxon>
        <taxon>Ecdysozoa</taxon>
        <taxon>Arthropoda</taxon>
        <taxon>Hexapoda</taxon>
        <taxon>Insecta</taxon>
        <taxon>Pterygota</taxon>
        <taxon>Neoptera</taxon>
        <taxon>Polyneoptera</taxon>
        <taxon>Phasmatodea</taxon>
        <taxon>Timematodea</taxon>
        <taxon>Timematoidea</taxon>
        <taxon>Timematidae</taxon>
        <taxon>Timema</taxon>
    </lineage>
</organism>
<feature type="region of interest" description="Disordered" evidence="1">
    <location>
        <begin position="124"/>
        <end position="160"/>
    </location>
</feature>
<reference evidence="2" key="1">
    <citation type="submission" date="2020-11" db="EMBL/GenBank/DDBJ databases">
        <authorList>
            <person name="Tran Van P."/>
        </authorList>
    </citation>
    <scope>NUCLEOTIDE SEQUENCE</scope>
</reference>
<proteinExistence type="predicted"/>
<sequence length="480" mass="53740">MLRKINLFNPLSLPTITLPPTATHVAGTSSCSTATHVAGTSFCSNLTNVAGTSFCSTATDVAGTSFRFTATNVARTSFFSTATNVAGTSFLSTSTNVAGTYFCSTATNVPGTLSPTFFLPTRDGCPTDPIHDPRTPHNTSGSEQNPVAPKQPQQKRQDNLAREDKMVMTRSQSVPTHCVPPGGDRHYVNCTSCQKPYHHLCIGWADEPRDNNEPAYRCTTCVESPVEILRPGLRPLLRAPHPQGLEELITRAVPVERDLAKNPATMTTRPIKYPTTTSEPRPPRCYHCPGYHFHRDCPVLIQRHQEKKRPRNNQARRQQSPTSARQEPGPRQRRESVSFTSEYPVMPPGALYSTCAKIDLLNASYYPFGLYSYPVFYLKMDITCFQNGVQQLFQYYDANAGCWNDTITWPDTSSQFNLEHVVDEEFENIYTLLLRRRALDTYPQTWNMKAVASGARHLPPDMLIIHGTCRPRRQAHGYYK</sequence>
<dbReference type="AlphaFoldDB" id="A0A7R9F398"/>
<dbReference type="InterPro" id="IPR011011">
    <property type="entry name" value="Znf_FYVE_PHD"/>
</dbReference>
<name>A0A7R9F398_9NEOP</name>
<protein>
    <submittedName>
        <fullName evidence="2">Uncharacterized protein</fullName>
    </submittedName>
</protein>
<feature type="compositionally biased region" description="Polar residues" evidence="1">
    <location>
        <begin position="312"/>
        <end position="325"/>
    </location>
</feature>
<feature type="compositionally biased region" description="Polar residues" evidence="1">
    <location>
        <begin position="136"/>
        <end position="145"/>
    </location>
</feature>
<dbReference type="Gene3D" id="3.30.40.10">
    <property type="entry name" value="Zinc/RING finger domain, C3HC4 (zinc finger)"/>
    <property type="match status" value="1"/>
</dbReference>
<evidence type="ECO:0000256" key="1">
    <source>
        <dbReference type="SAM" id="MobiDB-lite"/>
    </source>
</evidence>
<evidence type="ECO:0000313" key="2">
    <source>
        <dbReference type="EMBL" id="CAD7445927.1"/>
    </source>
</evidence>
<feature type="region of interest" description="Disordered" evidence="1">
    <location>
        <begin position="304"/>
        <end position="340"/>
    </location>
</feature>
<dbReference type="EMBL" id="OD567612">
    <property type="protein sequence ID" value="CAD7445927.1"/>
    <property type="molecule type" value="Genomic_DNA"/>
</dbReference>
<dbReference type="PROSITE" id="PS51257">
    <property type="entry name" value="PROKAR_LIPOPROTEIN"/>
    <property type="match status" value="1"/>
</dbReference>
<dbReference type="SUPFAM" id="SSF57903">
    <property type="entry name" value="FYVE/PHD zinc finger"/>
    <property type="match status" value="1"/>
</dbReference>
<gene>
    <name evidence="2" type="ORF">TBIB3V08_LOCUS8270</name>
</gene>
<accession>A0A7R9F398</accession>
<dbReference type="InterPro" id="IPR013083">
    <property type="entry name" value="Znf_RING/FYVE/PHD"/>
</dbReference>